<evidence type="ECO:0000256" key="4">
    <source>
        <dbReference type="ARBA" id="ARBA00023235"/>
    </source>
</evidence>
<feature type="region of interest" description="Disordered" evidence="6">
    <location>
        <begin position="301"/>
        <end position="345"/>
    </location>
</feature>
<name>A0A2U2PDF3_9SPHI</name>
<dbReference type="InterPro" id="IPR046357">
    <property type="entry name" value="PPIase_dom_sf"/>
</dbReference>
<dbReference type="Pfam" id="PF00254">
    <property type="entry name" value="FKBP_C"/>
    <property type="match status" value="2"/>
</dbReference>
<feature type="domain" description="PPIase FKBP-type" evidence="8">
    <location>
        <begin position="197"/>
        <end position="298"/>
    </location>
</feature>
<sequence>MNFRLLIALSLLIASVHAFGQNNGGFERLANGVQYKIFTPNTGVKIKQNDVITFHFIQKTDKDSVLFSSFSAARPVTIPVQQSRNISDLMYFFPLLAVKDSALVKVPADSLFIDSTMERPPFLPKGSTLQFVIKVEKVQSMNEIIAEQQRMADSLKTSELNAVSKYIADRKLNFTTTASGLKYIITKPSVLAKPVAGDTVLVNYTGKTLDGKVFDSSIEANAKEAGLDQPGRDYEPISVVVGQGQVIKGWEEGLLLLNQGSKATFIIPSELAYGQRGAGQDIKPFSPLLFDVELVKVKAAKKTAPAVTRKPVTPGSKSKLPAKTSSKAPVKKPATGTPVKKSVKK</sequence>
<evidence type="ECO:0000256" key="5">
    <source>
        <dbReference type="PROSITE-ProRule" id="PRU00277"/>
    </source>
</evidence>
<keyword evidence="4 5" id="KW-0413">Isomerase</keyword>
<dbReference type="InterPro" id="IPR001179">
    <property type="entry name" value="PPIase_FKBP_dom"/>
</dbReference>
<dbReference type="RefSeq" id="WP_109416967.1">
    <property type="nucleotide sequence ID" value="NZ_QEAS01000014.1"/>
</dbReference>
<comment type="catalytic activity">
    <reaction evidence="1 5">
        <text>[protein]-peptidylproline (omega=180) = [protein]-peptidylproline (omega=0)</text>
        <dbReference type="Rhea" id="RHEA:16237"/>
        <dbReference type="Rhea" id="RHEA-COMP:10747"/>
        <dbReference type="Rhea" id="RHEA-COMP:10748"/>
        <dbReference type="ChEBI" id="CHEBI:83833"/>
        <dbReference type="ChEBI" id="CHEBI:83834"/>
        <dbReference type="EC" id="5.2.1.8"/>
    </reaction>
</comment>
<accession>A0A2U2PDF3</accession>
<evidence type="ECO:0000256" key="2">
    <source>
        <dbReference type="ARBA" id="ARBA00013194"/>
    </source>
</evidence>
<dbReference type="PROSITE" id="PS50059">
    <property type="entry name" value="FKBP_PPIASE"/>
    <property type="match status" value="1"/>
</dbReference>
<evidence type="ECO:0000256" key="6">
    <source>
        <dbReference type="SAM" id="MobiDB-lite"/>
    </source>
</evidence>
<evidence type="ECO:0000313" key="9">
    <source>
        <dbReference type="EMBL" id="PWG79425.1"/>
    </source>
</evidence>
<evidence type="ECO:0000313" key="10">
    <source>
        <dbReference type="Proteomes" id="UP000245647"/>
    </source>
</evidence>
<dbReference type="InterPro" id="IPR044609">
    <property type="entry name" value="FKBP2/11"/>
</dbReference>
<evidence type="ECO:0000256" key="1">
    <source>
        <dbReference type="ARBA" id="ARBA00000971"/>
    </source>
</evidence>
<dbReference type="EC" id="5.2.1.8" evidence="2 5"/>
<keyword evidence="10" id="KW-1185">Reference proteome</keyword>
<dbReference type="EMBL" id="QEAS01000014">
    <property type="protein sequence ID" value="PWG79425.1"/>
    <property type="molecule type" value="Genomic_DNA"/>
</dbReference>
<proteinExistence type="predicted"/>
<evidence type="ECO:0000256" key="7">
    <source>
        <dbReference type="SAM" id="SignalP"/>
    </source>
</evidence>
<organism evidence="9 10">
    <name type="scientific">Pararcticibacter amylolyticus</name>
    <dbReference type="NCBI Taxonomy" id="2173175"/>
    <lineage>
        <taxon>Bacteria</taxon>
        <taxon>Pseudomonadati</taxon>
        <taxon>Bacteroidota</taxon>
        <taxon>Sphingobacteriia</taxon>
        <taxon>Sphingobacteriales</taxon>
        <taxon>Sphingobacteriaceae</taxon>
        <taxon>Pararcticibacter</taxon>
    </lineage>
</organism>
<dbReference type="PANTHER" id="PTHR45779">
    <property type="entry name" value="PEPTIDYLPROLYL ISOMERASE"/>
    <property type="match status" value="1"/>
</dbReference>
<evidence type="ECO:0000259" key="8">
    <source>
        <dbReference type="PROSITE" id="PS50059"/>
    </source>
</evidence>
<dbReference type="Proteomes" id="UP000245647">
    <property type="component" value="Unassembled WGS sequence"/>
</dbReference>
<dbReference type="GO" id="GO:0003755">
    <property type="term" value="F:peptidyl-prolyl cis-trans isomerase activity"/>
    <property type="evidence" value="ECO:0007669"/>
    <property type="project" value="UniProtKB-KW"/>
</dbReference>
<keyword evidence="7" id="KW-0732">Signal</keyword>
<dbReference type="PANTHER" id="PTHR45779:SF7">
    <property type="entry name" value="PEPTIDYLPROLYL ISOMERASE"/>
    <property type="match status" value="1"/>
</dbReference>
<dbReference type="SUPFAM" id="SSF54534">
    <property type="entry name" value="FKBP-like"/>
    <property type="match status" value="2"/>
</dbReference>
<keyword evidence="3 5" id="KW-0697">Rotamase</keyword>
<comment type="caution">
    <text evidence="9">The sequence shown here is derived from an EMBL/GenBank/DDBJ whole genome shotgun (WGS) entry which is preliminary data.</text>
</comment>
<feature type="chain" id="PRO_5015414709" description="peptidylprolyl isomerase" evidence="7">
    <location>
        <begin position="21"/>
        <end position="345"/>
    </location>
</feature>
<dbReference type="AlphaFoldDB" id="A0A2U2PDF3"/>
<dbReference type="OrthoDB" id="9814548at2"/>
<gene>
    <name evidence="9" type="ORF">DDR33_16805</name>
</gene>
<evidence type="ECO:0000256" key="3">
    <source>
        <dbReference type="ARBA" id="ARBA00023110"/>
    </source>
</evidence>
<dbReference type="Gene3D" id="3.10.50.40">
    <property type="match status" value="2"/>
</dbReference>
<protein>
    <recommendedName>
        <fullName evidence="2 5">peptidylprolyl isomerase</fullName>
        <ecNumber evidence="2 5">5.2.1.8</ecNumber>
    </recommendedName>
</protein>
<reference evidence="9 10" key="1">
    <citation type="submission" date="2018-04" db="EMBL/GenBank/DDBJ databases">
        <title>Pedobacter chongqingensis sp. nov., isolated from a rottenly hemp rope.</title>
        <authorList>
            <person name="Cai Y."/>
        </authorList>
    </citation>
    <scope>NUCLEOTIDE SEQUENCE [LARGE SCALE GENOMIC DNA]</scope>
    <source>
        <strain evidence="9 10">FJ4-8</strain>
    </source>
</reference>
<feature type="signal peptide" evidence="7">
    <location>
        <begin position="1"/>
        <end position="20"/>
    </location>
</feature>
<feature type="compositionally biased region" description="Low complexity" evidence="6">
    <location>
        <begin position="302"/>
        <end position="311"/>
    </location>
</feature>